<dbReference type="OrthoDB" id="338854at2759"/>
<dbReference type="GO" id="GO:0010508">
    <property type="term" value="P:positive regulation of autophagy"/>
    <property type="evidence" value="ECO:0007669"/>
    <property type="project" value="TreeGrafter"/>
</dbReference>
<dbReference type="EMBL" id="ML220112">
    <property type="protein sequence ID" value="TGZ84852.1"/>
    <property type="molecule type" value="Genomic_DNA"/>
</dbReference>
<dbReference type="GO" id="GO:1904262">
    <property type="term" value="P:negative regulation of TORC1 signaling"/>
    <property type="evidence" value="ECO:0007669"/>
    <property type="project" value="TreeGrafter"/>
</dbReference>
<dbReference type="AlphaFoldDB" id="A0A4S2N6A8"/>
<dbReference type="GO" id="GO:1990130">
    <property type="term" value="C:GATOR1 complex"/>
    <property type="evidence" value="ECO:0007669"/>
    <property type="project" value="TreeGrafter"/>
</dbReference>
<dbReference type="GO" id="GO:0005096">
    <property type="term" value="F:GTPase activator activity"/>
    <property type="evidence" value="ECO:0007669"/>
    <property type="project" value="TreeGrafter"/>
</dbReference>
<dbReference type="GO" id="GO:0005774">
    <property type="term" value="C:vacuolar membrane"/>
    <property type="evidence" value="ECO:0007669"/>
    <property type="project" value="TreeGrafter"/>
</dbReference>
<accession>A0A4S2N6A8</accession>
<dbReference type="PANTHER" id="PTHR12991:SF10">
    <property type="entry name" value="GATOR COMPLEX PROTEIN NPRL2"/>
    <property type="match status" value="1"/>
</dbReference>
<gene>
    <name evidence="2" type="ORF">EX30DRAFT_356952</name>
</gene>
<reference evidence="2 3" key="1">
    <citation type="submission" date="2019-04" db="EMBL/GenBank/DDBJ databases">
        <title>Comparative genomics and transcriptomics to analyze fruiting body development in filamentous ascomycetes.</title>
        <authorList>
            <consortium name="DOE Joint Genome Institute"/>
            <person name="Lutkenhaus R."/>
            <person name="Traeger S."/>
            <person name="Breuer J."/>
            <person name="Kuo A."/>
            <person name="Lipzen A."/>
            <person name="Pangilinan J."/>
            <person name="Dilworth D."/>
            <person name="Sandor L."/>
            <person name="Poggeler S."/>
            <person name="Barry K."/>
            <person name="Grigoriev I.V."/>
            <person name="Nowrousian M."/>
        </authorList>
    </citation>
    <scope>NUCLEOTIDE SEQUENCE [LARGE SCALE GENOMIC DNA]</scope>
    <source>
        <strain evidence="2 3">CBS 389.68</strain>
    </source>
</reference>
<proteinExistence type="inferred from homology"/>
<keyword evidence="3" id="KW-1185">Reference proteome</keyword>
<sequence>MHIKAIFFAIFHPQNGPLVIAQVPDHSVTPPPPSCSPDPTQSVDIDPPLIDFDRISDFLIPKQELCHRLVTVVTDQYRVLGYPVCLVDPKYPRNEFIFNFSVVLEEEQDFSVYKSVVRKLAKMFKALEEQTGWLIGDWVEPEEHLDQLEKQQERWRMVGARVYALIEQVLEDLNNYSECMIPIDESNSINIKLFPTYAPPPPVQPFHVPVSTIDLATHITTSWDLTVQRIVPFIDGINSVRRISELANCDYKLTAKAMSHLLYYGCLVMTDVFQFSAIYAVTPEISMLLHEKGVMEECIAYIYPSIIPGTENAVLSGVDVFTLYCSLGQGLTLKKWCMEKSQKLKGVDVRRFITFGVIKGFLYRVHKWPVWTTGLGTQETPGRERVKMGDVLGGGREDEVKAKLRKFVKTGCCLDEICTEMQMSGKEVLEAMEDMDVTILCR</sequence>
<comment type="similarity">
    <text evidence="1">Belongs to the NPR2 family.</text>
</comment>
<dbReference type="STRING" id="341454.A0A4S2N6A8"/>
<name>A0A4S2N6A8_9PEZI</name>
<evidence type="ECO:0000313" key="3">
    <source>
        <dbReference type="Proteomes" id="UP000298138"/>
    </source>
</evidence>
<dbReference type="Proteomes" id="UP000298138">
    <property type="component" value="Unassembled WGS sequence"/>
</dbReference>
<evidence type="ECO:0000256" key="1">
    <source>
        <dbReference type="ARBA" id="ARBA00008433"/>
    </source>
</evidence>
<organism evidence="2 3">
    <name type="scientific">Ascodesmis nigricans</name>
    <dbReference type="NCBI Taxonomy" id="341454"/>
    <lineage>
        <taxon>Eukaryota</taxon>
        <taxon>Fungi</taxon>
        <taxon>Dikarya</taxon>
        <taxon>Ascomycota</taxon>
        <taxon>Pezizomycotina</taxon>
        <taxon>Pezizomycetes</taxon>
        <taxon>Pezizales</taxon>
        <taxon>Ascodesmidaceae</taxon>
        <taxon>Ascodesmis</taxon>
    </lineage>
</organism>
<dbReference type="InParanoid" id="A0A4S2N6A8"/>
<dbReference type="InterPro" id="IPR009348">
    <property type="entry name" value="NPR2-like"/>
</dbReference>
<dbReference type="Pfam" id="PF06218">
    <property type="entry name" value="NPR2"/>
    <property type="match status" value="2"/>
</dbReference>
<dbReference type="FunCoup" id="A0A4S2N6A8">
    <property type="interactions" value="192"/>
</dbReference>
<dbReference type="PANTHER" id="PTHR12991">
    <property type="entry name" value="NITROGEN PERMEASE REGULATOR 2/TUMOR SUPPRESSOR CANDIDATE 4"/>
    <property type="match status" value="1"/>
</dbReference>
<evidence type="ECO:0000313" key="2">
    <source>
        <dbReference type="EMBL" id="TGZ84852.1"/>
    </source>
</evidence>
<protein>
    <submittedName>
        <fullName evidence="2">Nitrogen permease regulator 2</fullName>
    </submittedName>
</protein>